<keyword evidence="4" id="KW-0808">Transferase</keyword>
<dbReference type="Pfam" id="PF00905">
    <property type="entry name" value="Transpeptidase"/>
    <property type="match status" value="1"/>
</dbReference>
<evidence type="ECO:0000256" key="3">
    <source>
        <dbReference type="ARBA" id="ARBA00022676"/>
    </source>
</evidence>
<dbReference type="Proteomes" id="UP001456562">
    <property type="component" value="Unassembled WGS sequence"/>
</dbReference>
<dbReference type="EMBL" id="JBEJUE010000044">
    <property type="protein sequence ID" value="MER0428824.1"/>
    <property type="molecule type" value="Genomic_DNA"/>
</dbReference>
<dbReference type="Pfam" id="PF00912">
    <property type="entry name" value="Transgly"/>
    <property type="match status" value="1"/>
</dbReference>
<dbReference type="InterPro" id="IPR012338">
    <property type="entry name" value="Beta-lactam/transpept-like"/>
</dbReference>
<dbReference type="InterPro" id="IPR036950">
    <property type="entry name" value="PBP_transglycosylase"/>
</dbReference>
<dbReference type="InterPro" id="IPR001264">
    <property type="entry name" value="Glyco_trans_51"/>
</dbReference>
<comment type="catalytic activity">
    <reaction evidence="7">
        <text>Preferential cleavage: (Ac)2-L-Lys-D-Ala-|-D-Ala. Also transpeptidation of peptidyl-alanyl moieties that are N-acyl substituents of D-alanine.</text>
        <dbReference type="EC" id="3.4.16.4"/>
    </reaction>
</comment>
<evidence type="ECO:0000313" key="13">
    <source>
        <dbReference type="Proteomes" id="UP001456562"/>
    </source>
</evidence>
<keyword evidence="13" id="KW-1185">Reference proteome</keyword>
<feature type="domain" description="Penicillin-binding protein transpeptidase" evidence="10">
    <location>
        <begin position="461"/>
        <end position="709"/>
    </location>
</feature>
<evidence type="ECO:0000259" key="11">
    <source>
        <dbReference type="Pfam" id="PF00912"/>
    </source>
</evidence>
<dbReference type="SUPFAM" id="SSF56601">
    <property type="entry name" value="beta-lactamase/transpeptidase-like"/>
    <property type="match status" value="1"/>
</dbReference>
<reference evidence="12 13" key="1">
    <citation type="submission" date="2024-01" db="EMBL/GenBank/DDBJ databases">
        <title>Metagenomic exploration of the rhizosphere soil microbial community and their significance in facilitating the development of wild simulated ginseng.</title>
        <authorList>
            <person name="Huang J."/>
        </authorList>
    </citation>
    <scope>NUCLEOTIDE SEQUENCE [LARGE SCALE GENOMIC DNA]</scope>
    <source>
        <strain evidence="12 13">WY141</strain>
    </source>
</reference>
<evidence type="ECO:0000256" key="8">
    <source>
        <dbReference type="ARBA" id="ARBA00049902"/>
    </source>
</evidence>
<evidence type="ECO:0000256" key="1">
    <source>
        <dbReference type="ARBA" id="ARBA00022645"/>
    </source>
</evidence>
<dbReference type="Gene3D" id="3.40.710.10">
    <property type="entry name" value="DD-peptidase/beta-lactamase superfamily"/>
    <property type="match status" value="1"/>
</dbReference>
<keyword evidence="3" id="KW-0328">Glycosyltransferase</keyword>
<dbReference type="PANTHER" id="PTHR32282:SF34">
    <property type="entry name" value="PENICILLIN-BINDING PROTEIN 1A"/>
    <property type="match status" value="1"/>
</dbReference>
<sequence length="754" mass="81457">MQLRVPEDGIPTTRDEKLQIPGGGWRQISDENADIPSNAEETGRTSPTGDSPASASGSRASPRSPAKATAPGQPGARRRRKAPKPAPADRVTAAVGAATTAVVAVLGPWLRRVRPYYPRPGRTGWKRWVPSWRQTGGAVLASFVLSVLTLTVAYAVTDIPDDLNSYATQQDTVYFWADGTPMARAGWVHRQEMELDDVPEDVRWAVLAAENESFYSDPGISAKGLTRAILRTFGQGSTQGGSTITQQYVKNVYLTHEQTYSRKFTEAMMALKLDNKMSKDEILEGYLNTSWFGRGTYGIQRAAQAYYGKDVSELNASEGAFLAALLKGAGLYDPTLSAANRTRAEERWRWTLDRMVKIGKLSPEERAGYRTFPKPLESNPLYNTGEQSDYLVELATQHAKKTAHISDKDFDRGGYQVYTTFDKKRMDQLTKAVGAARDKARKDEPGAAKHVHYGAASVAVDGRILAIHGGPDHRKQGYNESNATTVPAGSAFQPFVYAAALEHGVRKSRDSGPVPVTGETVYNGDDKVPVTTPEGPYWDRSGRKVAAKNDGGRSYGQISLHRALASSVNTTFMQLGMDTGLDKVRATAQAAGLLHSSLGAQVPALTTGSSTPSAIRMASGYTTFAAEGRHTEPYTILKVTRNGHEVAMDTPVPRRAMDADTAAEVQSALTDAFRTAYPETAAKAGGKVAGKRGTTERDTAAWYVGTEKKVSTAVVVYRIDLAKSLEPLPLEGLGGTIADSVPYSIWSEALSPLG</sequence>
<comment type="caution">
    <text evidence="12">The sequence shown here is derived from an EMBL/GenBank/DDBJ whole genome shotgun (WGS) entry which is preliminary data.</text>
</comment>
<accession>A0ABV1QCC7</accession>
<evidence type="ECO:0000313" key="12">
    <source>
        <dbReference type="EMBL" id="MER0428824.1"/>
    </source>
</evidence>
<evidence type="ECO:0000256" key="5">
    <source>
        <dbReference type="ARBA" id="ARBA00022801"/>
    </source>
</evidence>
<dbReference type="RefSeq" id="WP_350240843.1">
    <property type="nucleotide sequence ID" value="NZ_JBEJUE010000044.1"/>
</dbReference>
<dbReference type="InterPro" id="IPR001460">
    <property type="entry name" value="PCN-bd_Tpept"/>
</dbReference>
<proteinExistence type="predicted"/>
<evidence type="ECO:0000256" key="6">
    <source>
        <dbReference type="ARBA" id="ARBA00023268"/>
    </source>
</evidence>
<gene>
    <name evidence="12" type="ORF">ABR748_32125</name>
</gene>
<evidence type="ECO:0000256" key="4">
    <source>
        <dbReference type="ARBA" id="ARBA00022679"/>
    </source>
</evidence>
<organism evidence="12 13">
    <name type="scientific">Streptomyces microflavus</name>
    <name type="common">Streptomyces lipmanii</name>
    <dbReference type="NCBI Taxonomy" id="1919"/>
    <lineage>
        <taxon>Bacteria</taxon>
        <taxon>Bacillati</taxon>
        <taxon>Actinomycetota</taxon>
        <taxon>Actinomycetes</taxon>
        <taxon>Kitasatosporales</taxon>
        <taxon>Streptomycetaceae</taxon>
        <taxon>Streptomyces</taxon>
    </lineage>
</organism>
<dbReference type="InterPro" id="IPR050396">
    <property type="entry name" value="Glycosyltr_51/Transpeptidase"/>
</dbReference>
<keyword evidence="2" id="KW-0645">Protease</keyword>
<feature type="region of interest" description="Disordered" evidence="9">
    <location>
        <begin position="1"/>
        <end position="92"/>
    </location>
</feature>
<evidence type="ECO:0000259" key="10">
    <source>
        <dbReference type="Pfam" id="PF00905"/>
    </source>
</evidence>
<dbReference type="PANTHER" id="PTHR32282">
    <property type="entry name" value="BINDING PROTEIN TRANSPEPTIDASE, PUTATIVE-RELATED"/>
    <property type="match status" value="1"/>
</dbReference>
<evidence type="ECO:0000256" key="2">
    <source>
        <dbReference type="ARBA" id="ARBA00022670"/>
    </source>
</evidence>
<keyword evidence="6" id="KW-0511">Multifunctional enzyme</keyword>
<feature type="region of interest" description="Disordered" evidence="9">
    <location>
        <begin position="507"/>
        <end position="550"/>
    </location>
</feature>
<dbReference type="SUPFAM" id="SSF53955">
    <property type="entry name" value="Lysozyme-like"/>
    <property type="match status" value="1"/>
</dbReference>
<dbReference type="Gene3D" id="1.10.3810.10">
    <property type="entry name" value="Biosynthetic peptidoglycan transglycosylase-like"/>
    <property type="match status" value="1"/>
</dbReference>
<feature type="compositionally biased region" description="Low complexity" evidence="9">
    <location>
        <begin position="51"/>
        <end position="75"/>
    </location>
</feature>
<keyword evidence="1" id="KW-0121">Carboxypeptidase</keyword>
<feature type="domain" description="Glycosyl transferase family 51" evidence="11">
    <location>
        <begin position="179"/>
        <end position="355"/>
    </location>
</feature>
<keyword evidence="5" id="KW-0378">Hydrolase</keyword>
<comment type="catalytic activity">
    <reaction evidence="8">
        <text>[GlcNAc-(1-&gt;4)-Mur2Ac(oyl-L-Ala-gamma-D-Glu-L-Lys-D-Ala-D-Ala)](n)-di-trans,octa-cis-undecaprenyl diphosphate + beta-D-GlcNAc-(1-&gt;4)-Mur2Ac(oyl-L-Ala-gamma-D-Glu-L-Lys-D-Ala-D-Ala)-di-trans,octa-cis-undecaprenyl diphosphate = [GlcNAc-(1-&gt;4)-Mur2Ac(oyl-L-Ala-gamma-D-Glu-L-Lys-D-Ala-D-Ala)](n+1)-di-trans,octa-cis-undecaprenyl diphosphate + di-trans,octa-cis-undecaprenyl diphosphate + H(+)</text>
        <dbReference type="Rhea" id="RHEA:23708"/>
        <dbReference type="Rhea" id="RHEA-COMP:9602"/>
        <dbReference type="Rhea" id="RHEA-COMP:9603"/>
        <dbReference type="ChEBI" id="CHEBI:15378"/>
        <dbReference type="ChEBI" id="CHEBI:58405"/>
        <dbReference type="ChEBI" id="CHEBI:60033"/>
        <dbReference type="ChEBI" id="CHEBI:78435"/>
        <dbReference type="EC" id="2.4.99.28"/>
    </reaction>
</comment>
<name>A0ABV1QCC7_STRMI</name>
<protein>
    <submittedName>
        <fullName evidence="12">Transglycosylase domain-containing protein</fullName>
    </submittedName>
</protein>
<evidence type="ECO:0000256" key="9">
    <source>
        <dbReference type="SAM" id="MobiDB-lite"/>
    </source>
</evidence>
<evidence type="ECO:0000256" key="7">
    <source>
        <dbReference type="ARBA" id="ARBA00034000"/>
    </source>
</evidence>
<dbReference type="InterPro" id="IPR023346">
    <property type="entry name" value="Lysozyme-like_dom_sf"/>
</dbReference>